<name>A0A139L7G4_9BACE</name>
<sequence>MAWNSQFHAVKPVVSLLETDSFTPRNCWFHPLKLEMKNKDEKGIIRKKDFSSRL</sequence>
<proteinExistence type="predicted"/>
<protein>
    <submittedName>
        <fullName evidence="1">Uncharacterized protein</fullName>
    </submittedName>
</protein>
<organism evidence="1">
    <name type="scientific">Bacteroides intestinalis</name>
    <dbReference type="NCBI Taxonomy" id="329854"/>
    <lineage>
        <taxon>Bacteria</taxon>
        <taxon>Pseudomonadati</taxon>
        <taxon>Bacteroidota</taxon>
        <taxon>Bacteroidia</taxon>
        <taxon>Bacteroidales</taxon>
        <taxon>Bacteroidaceae</taxon>
        <taxon>Bacteroides</taxon>
    </lineage>
</organism>
<evidence type="ECO:0000313" key="2">
    <source>
        <dbReference type="Proteomes" id="UP000070319"/>
    </source>
</evidence>
<evidence type="ECO:0000313" key="1">
    <source>
        <dbReference type="EMBL" id="KXT47365.1"/>
    </source>
</evidence>
<comment type="caution">
    <text evidence="1">The sequence shown here is derived from an EMBL/GenBank/DDBJ whole genome shotgun (WGS) entry which is preliminary data.</text>
</comment>
<gene>
    <name evidence="1" type="ORF">HMPREF2531_03043</name>
</gene>
<reference evidence="1 2" key="1">
    <citation type="submission" date="2016-02" db="EMBL/GenBank/DDBJ databases">
        <authorList>
            <person name="Wen L."/>
            <person name="He K."/>
            <person name="Yang H."/>
        </authorList>
    </citation>
    <scope>NUCLEOTIDE SEQUENCE [LARGE SCALE GENOMIC DNA]</scope>
    <source>
        <strain evidence="1 2">KLE1704</strain>
    </source>
</reference>
<dbReference type="PATRIC" id="fig|329854.7.peg.3102"/>
<dbReference type="EMBL" id="LTDF01000115">
    <property type="protein sequence ID" value="KXT47365.1"/>
    <property type="molecule type" value="Genomic_DNA"/>
</dbReference>
<accession>A0A139L7G4</accession>
<dbReference type="AlphaFoldDB" id="A0A139L7G4"/>
<dbReference type="Proteomes" id="UP000070319">
    <property type="component" value="Unassembled WGS sequence"/>
</dbReference>